<evidence type="ECO:0000256" key="10">
    <source>
        <dbReference type="ARBA" id="ARBA00023136"/>
    </source>
</evidence>
<keyword evidence="4 13" id="KW-0812">Transmembrane</keyword>
<proteinExistence type="predicted"/>
<keyword evidence="5" id="KW-0732">Signal</keyword>
<feature type="region of interest" description="Disordered" evidence="12">
    <location>
        <begin position="71"/>
        <end position="95"/>
    </location>
</feature>
<keyword evidence="8" id="KW-0067">ATP-binding</keyword>
<dbReference type="InterPro" id="IPR053059">
    <property type="entry name" value="Inactive_SerThr-Kinase_ABA"/>
</dbReference>
<dbReference type="AlphaFoldDB" id="A0A822XIC9"/>
<dbReference type="EMBL" id="DUZY01000001">
    <property type="protein sequence ID" value="DAD19453.1"/>
    <property type="molecule type" value="Genomic_DNA"/>
</dbReference>
<feature type="domain" description="Protein kinase" evidence="14">
    <location>
        <begin position="136"/>
        <end position="306"/>
    </location>
</feature>
<feature type="compositionally biased region" description="Low complexity" evidence="12">
    <location>
        <begin position="86"/>
        <end position="95"/>
    </location>
</feature>
<accession>A0A822XIC9</accession>
<evidence type="ECO:0000259" key="14">
    <source>
        <dbReference type="PROSITE" id="PS50011"/>
    </source>
</evidence>
<evidence type="ECO:0000256" key="2">
    <source>
        <dbReference type="ARBA" id="ARBA00022553"/>
    </source>
</evidence>
<dbReference type="InterPro" id="IPR011009">
    <property type="entry name" value="Kinase-like_dom_sf"/>
</dbReference>
<keyword evidence="3" id="KW-0433">Leucine-rich repeat</keyword>
<feature type="transmembrane region" description="Helical" evidence="13">
    <location>
        <begin position="254"/>
        <end position="273"/>
    </location>
</feature>
<dbReference type="Proteomes" id="UP000607653">
    <property type="component" value="Unassembled WGS sequence"/>
</dbReference>
<evidence type="ECO:0000313" key="15">
    <source>
        <dbReference type="EMBL" id="DAD19453.1"/>
    </source>
</evidence>
<gene>
    <name evidence="15" type="ORF">HUJ06_020916</name>
</gene>
<keyword evidence="2" id="KW-0597">Phosphoprotein</keyword>
<evidence type="ECO:0000256" key="4">
    <source>
        <dbReference type="ARBA" id="ARBA00022692"/>
    </source>
</evidence>
<keyword evidence="6" id="KW-0677">Repeat</keyword>
<comment type="caution">
    <text evidence="15">The sequence shown here is derived from an EMBL/GenBank/DDBJ whole genome shotgun (WGS) entry which is preliminary data.</text>
</comment>
<keyword evidence="9 13" id="KW-1133">Transmembrane helix</keyword>
<dbReference type="InterPro" id="IPR000719">
    <property type="entry name" value="Prot_kinase_dom"/>
</dbReference>
<evidence type="ECO:0000256" key="6">
    <source>
        <dbReference type="ARBA" id="ARBA00022737"/>
    </source>
</evidence>
<dbReference type="SUPFAM" id="SSF56112">
    <property type="entry name" value="Protein kinase-like (PK-like)"/>
    <property type="match status" value="1"/>
</dbReference>
<dbReference type="PANTHER" id="PTHR48003">
    <property type="entry name" value="OS07G0626500 PROTEIN"/>
    <property type="match status" value="1"/>
</dbReference>
<keyword evidence="11" id="KW-0675">Receptor</keyword>
<keyword evidence="16" id="KW-1185">Reference proteome</keyword>
<organism evidence="15 16">
    <name type="scientific">Nelumbo nucifera</name>
    <name type="common">Sacred lotus</name>
    <dbReference type="NCBI Taxonomy" id="4432"/>
    <lineage>
        <taxon>Eukaryota</taxon>
        <taxon>Viridiplantae</taxon>
        <taxon>Streptophyta</taxon>
        <taxon>Embryophyta</taxon>
        <taxon>Tracheophyta</taxon>
        <taxon>Spermatophyta</taxon>
        <taxon>Magnoliopsida</taxon>
        <taxon>Proteales</taxon>
        <taxon>Nelumbonaceae</taxon>
        <taxon>Nelumbo</taxon>
    </lineage>
</organism>
<dbReference type="GO" id="GO:0016020">
    <property type="term" value="C:membrane"/>
    <property type="evidence" value="ECO:0007669"/>
    <property type="project" value="UniProtKB-SubCell"/>
</dbReference>
<evidence type="ECO:0000256" key="12">
    <source>
        <dbReference type="SAM" id="MobiDB-lite"/>
    </source>
</evidence>
<comment type="subcellular location">
    <subcellularLocation>
        <location evidence="1">Membrane</location>
        <topology evidence="1">Single-pass membrane protein</topology>
    </subcellularLocation>
</comment>
<keyword evidence="10 13" id="KW-0472">Membrane</keyword>
<evidence type="ECO:0000256" key="7">
    <source>
        <dbReference type="ARBA" id="ARBA00022741"/>
    </source>
</evidence>
<protein>
    <recommendedName>
        <fullName evidence="14">Protein kinase domain-containing protein</fullName>
    </recommendedName>
</protein>
<feature type="transmembrane region" description="Helical" evidence="13">
    <location>
        <begin position="223"/>
        <end position="248"/>
    </location>
</feature>
<sequence length="306" mass="35039">MGRDIKYGIFTPTSLFKFHKNIEPSPTSLTFSNDHLLTSNARPLSGQKKFVAETAKFALPKGREACLESKKYDFPDNHPPTSEWKSSPGSPLSSSPRFIETCERPVMLNVYSPDRLAGELHFLDNSVVFTADELSRAPAEVLGRSSHGTLYKATLHSGHTLTVKWLRVGLVKHKKEFAKEVKKVRSIRHPNIIPLRAYYWGPREQERLVLADYIHGDSRSLHLYALHCVLSLFSTQSFAIILLLYLVSKSHYSLFIYIYHYYCYCYCYCYCYYEALSLSIQTKDVKRCNSFVVLLLREVSGLVFLG</sequence>
<evidence type="ECO:0000256" key="9">
    <source>
        <dbReference type="ARBA" id="ARBA00022989"/>
    </source>
</evidence>
<dbReference type="Gene3D" id="3.30.200.20">
    <property type="entry name" value="Phosphorylase Kinase, domain 1"/>
    <property type="match status" value="1"/>
</dbReference>
<evidence type="ECO:0000256" key="1">
    <source>
        <dbReference type="ARBA" id="ARBA00004167"/>
    </source>
</evidence>
<evidence type="ECO:0000256" key="5">
    <source>
        <dbReference type="ARBA" id="ARBA00022729"/>
    </source>
</evidence>
<keyword evidence="7" id="KW-0547">Nucleotide-binding</keyword>
<evidence type="ECO:0000256" key="3">
    <source>
        <dbReference type="ARBA" id="ARBA00022614"/>
    </source>
</evidence>
<dbReference type="GO" id="GO:0005524">
    <property type="term" value="F:ATP binding"/>
    <property type="evidence" value="ECO:0007669"/>
    <property type="project" value="UniProtKB-KW"/>
</dbReference>
<name>A0A822XIC9_NELNU</name>
<evidence type="ECO:0000313" key="16">
    <source>
        <dbReference type="Proteomes" id="UP000607653"/>
    </source>
</evidence>
<dbReference type="PANTHER" id="PTHR48003:SF5">
    <property type="entry name" value="OS07G0626500 PROTEIN"/>
    <property type="match status" value="1"/>
</dbReference>
<evidence type="ECO:0000256" key="8">
    <source>
        <dbReference type="ARBA" id="ARBA00022840"/>
    </source>
</evidence>
<dbReference type="GO" id="GO:0004672">
    <property type="term" value="F:protein kinase activity"/>
    <property type="evidence" value="ECO:0007669"/>
    <property type="project" value="InterPro"/>
</dbReference>
<reference evidence="15 16" key="1">
    <citation type="journal article" date="2020" name="Mol. Biol. Evol.">
        <title>Distinct Expression and Methylation Patterns for Genes with Different Fates following a Single Whole-Genome Duplication in Flowering Plants.</title>
        <authorList>
            <person name="Shi T."/>
            <person name="Rahmani R.S."/>
            <person name="Gugger P.F."/>
            <person name="Wang M."/>
            <person name="Li H."/>
            <person name="Zhang Y."/>
            <person name="Li Z."/>
            <person name="Wang Q."/>
            <person name="Van de Peer Y."/>
            <person name="Marchal K."/>
            <person name="Chen J."/>
        </authorList>
    </citation>
    <scope>NUCLEOTIDE SEQUENCE [LARGE SCALE GENOMIC DNA]</scope>
    <source>
        <tissue evidence="15">Leaf</tissue>
    </source>
</reference>
<dbReference type="PROSITE" id="PS50011">
    <property type="entry name" value="PROTEIN_KINASE_DOM"/>
    <property type="match status" value="1"/>
</dbReference>
<dbReference type="FunFam" id="3.30.200.20:FF:000486">
    <property type="entry name" value="Leucine-rich repeat receptor-like protein kinase"/>
    <property type="match status" value="1"/>
</dbReference>
<evidence type="ECO:0000256" key="11">
    <source>
        <dbReference type="ARBA" id="ARBA00023170"/>
    </source>
</evidence>
<evidence type="ECO:0000256" key="13">
    <source>
        <dbReference type="SAM" id="Phobius"/>
    </source>
</evidence>